<dbReference type="GO" id="GO:0006397">
    <property type="term" value="P:mRNA processing"/>
    <property type="evidence" value="ECO:0007669"/>
    <property type="project" value="UniProtKB-KW"/>
</dbReference>
<comment type="caution">
    <text evidence="9">The sequence shown here is derived from an EMBL/GenBank/DDBJ whole genome shotgun (WGS) entry which is preliminary data.</text>
</comment>
<dbReference type="Pfam" id="PF01985">
    <property type="entry name" value="CRS1_YhbY"/>
    <property type="match status" value="1"/>
</dbReference>
<evidence type="ECO:0000256" key="6">
    <source>
        <dbReference type="ARBA" id="ARBA00023274"/>
    </source>
</evidence>
<organism evidence="9 10">
    <name type="scientific">Microthlaspi erraticum</name>
    <dbReference type="NCBI Taxonomy" id="1685480"/>
    <lineage>
        <taxon>Eukaryota</taxon>
        <taxon>Viridiplantae</taxon>
        <taxon>Streptophyta</taxon>
        <taxon>Embryophyta</taxon>
        <taxon>Tracheophyta</taxon>
        <taxon>Spermatophyta</taxon>
        <taxon>Magnoliopsida</taxon>
        <taxon>eudicotyledons</taxon>
        <taxon>Gunneridae</taxon>
        <taxon>Pentapetalae</taxon>
        <taxon>rosids</taxon>
        <taxon>malvids</taxon>
        <taxon>Brassicales</taxon>
        <taxon>Brassicaceae</taxon>
        <taxon>Coluteocarpeae</taxon>
        <taxon>Microthlaspi</taxon>
    </lineage>
</organism>
<keyword evidence="10" id="KW-1185">Reference proteome</keyword>
<dbReference type="SMART" id="SM01103">
    <property type="entry name" value="CRS1_YhbY"/>
    <property type="match status" value="1"/>
</dbReference>
<gene>
    <name evidence="9" type="ORF">MERR_LOCUS4569</name>
</gene>
<feature type="domain" description="CRM" evidence="8">
    <location>
        <begin position="1"/>
        <end position="71"/>
    </location>
</feature>
<keyword evidence="5" id="KW-0508">mRNA splicing</keyword>
<evidence type="ECO:0000256" key="1">
    <source>
        <dbReference type="ARBA" id="ARBA00022664"/>
    </source>
</evidence>
<dbReference type="InterPro" id="IPR001890">
    <property type="entry name" value="RNA-binding_CRM"/>
</dbReference>
<dbReference type="OrthoDB" id="1736033at2759"/>
<dbReference type="AlphaFoldDB" id="A0A6D2HTQ5"/>
<dbReference type="PANTHER" id="PTHR46247:SF2">
    <property type="entry name" value="CRS2-ASSOCIATED FACTOR 1, MITOCHONDRIAL"/>
    <property type="match status" value="1"/>
</dbReference>
<reference evidence="9" key="1">
    <citation type="submission" date="2020-01" db="EMBL/GenBank/DDBJ databases">
        <authorList>
            <person name="Mishra B."/>
        </authorList>
    </citation>
    <scope>NUCLEOTIDE SEQUENCE [LARGE SCALE GENOMIC DNA]</scope>
</reference>
<evidence type="ECO:0000256" key="4">
    <source>
        <dbReference type="ARBA" id="ARBA00022946"/>
    </source>
</evidence>
<dbReference type="InterPro" id="IPR035920">
    <property type="entry name" value="YhbY-like_sf"/>
</dbReference>
<sequence length="75" mass="8761">MVVTHNMLNDIYNHWKHAETVRVKCLGVPTLDMENVIFHLEDLVPCILVTFDKEQVVIWRGQDYKPPKDTDSIPN</sequence>
<dbReference type="GO" id="GO:0000373">
    <property type="term" value="P:Group II intron splicing"/>
    <property type="evidence" value="ECO:0007669"/>
    <property type="project" value="InterPro"/>
</dbReference>
<dbReference type="GO" id="GO:1990904">
    <property type="term" value="C:ribonucleoprotein complex"/>
    <property type="evidence" value="ECO:0007669"/>
    <property type="project" value="UniProtKB-KW"/>
</dbReference>
<proteinExistence type="predicted"/>
<evidence type="ECO:0000259" key="8">
    <source>
        <dbReference type="PROSITE" id="PS51295"/>
    </source>
</evidence>
<keyword evidence="3 7" id="KW-0694">RNA-binding</keyword>
<keyword evidence="4" id="KW-0809">Transit peptide</keyword>
<dbReference type="FunFam" id="3.30.110.60:FF:000002">
    <property type="entry name" value="CRS2-associated factor 1, chloroplastic"/>
    <property type="match status" value="1"/>
</dbReference>
<dbReference type="EMBL" id="CACVBM020000321">
    <property type="protein sequence ID" value="CAA7017334.1"/>
    <property type="molecule type" value="Genomic_DNA"/>
</dbReference>
<dbReference type="PANTHER" id="PTHR46247">
    <property type="entry name" value="CRS2-ASSOCIATED FACTOR 1, CHLOROPLASTIC"/>
    <property type="match status" value="1"/>
</dbReference>
<evidence type="ECO:0000256" key="3">
    <source>
        <dbReference type="ARBA" id="ARBA00022884"/>
    </source>
</evidence>
<evidence type="ECO:0000313" key="9">
    <source>
        <dbReference type="EMBL" id="CAA7017334.1"/>
    </source>
</evidence>
<keyword evidence="2" id="KW-0677">Repeat</keyword>
<evidence type="ECO:0000313" key="10">
    <source>
        <dbReference type="Proteomes" id="UP000467841"/>
    </source>
</evidence>
<name>A0A6D2HTQ5_9BRAS</name>
<evidence type="ECO:0000256" key="2">
    <source>
        <dbReference type="ARBA" id="ARBA00022737"/>
    </source>
</evidence>
<accession>A0A6D2HTQ5</accession>
<dbReference type="Proteomes" id="UP000467841">
    <property type="component" value="Unassembled WGS sequence"/>
</dbReference>
<protein>
    <recommendedName>
        <fullName evidence="8">CRM domain-containing protein</fullName>
    </recommendedName>
</protein>
<evidence type="ECO:0000256" key="7">
    <source>
        <dbReference type="PROSITE-ProRule" id="PRU00626"/>
    </source>
</evidence>
<dbReference type="Gene3D" id="3.30.110.60">
    <property type="entry name" value="YhbY-like"/>
    <property type="match status" value="1"/>
</dbReference>
<keyword evidence="6" id="KW-0687">Ribonucleoprotein</keyword>
<dbReference type="PROSITE" id="PS51295">
    <property type="entry name" value="CRM"/>
    <property type="match status" value="1"/>
</dbReference>
<dbReference type="SUPFAM" id="SSF75471">
    <property type="entry name" value="YhbY-like"/>
    <property type="match status" value="1"/>
</dbReference>
<evidence type="ECO:0000256" key="5">
    <source>
        <dbReference type="ARBA" id="ARBA00023187"/>
    </source>
</evidence>
<dbReference type="GO" id="GO:0003723">
    <property type="term" value="F:RNA binding"/>
    <property type="evidence" value="ECO:0007669"/>
    <property type="project" value="UniProtKB-UniRule"/>
</dbReference>
<dbReference type="InterPro" id="IPR044599">
    <property type="entry name" value="CAF1P_plant"/>
</dbReference>
<keyword evidence="1" id="KW-0507">mRNA processing</keyword>